<name>A0ABX2Q050_9BACT</name>
<evidence type="ECO:0000313" key="2">
    <source>
        <dbReference type="EMBL" id="NVO84320.1"/>
    </source>
</evidence>
<gene>
    <name evidence="2" type="ORF">HW556_05455</name>
</gene>
<dbReference type="SUPFAM" id="SSF49464">
    <property type="entry name" value="Carboxypeptidase regulatory domain-like"/>
    <property type="match status" value="1"/>
</dbReference>
<feature type="signal peptide" evidence="1">
    <location>
        <begin position="1"/>
        <end position="17"/>
    </location>
</feature>
<evidence type="ECO:0000313" key="3">
    <source>
        <dbReference type="Proteomes" id="UP000626554"/>
    </source>
</evidence>
<reference evidence="2 3" key="1">
    <citation type="submission" date="2020-05" db="EMBL/GenBank/DDBJ databases">
        <title>Hymenobacter terrestris sp. nov. and Hymenobacter lapidiphilus sp. nov., isolated from regoliths in Antarctica.</title>
        <authorList>
            <person name="Sedlacek I."/>
            <person name="Pantucek R."/>
            <person name="Zeman M."/>
            <person name="Holochova P."/>
            <person name="Kralova S."/>
            <person name="Stankova E."/>
            <person name="Sedo O."/>
            <person name="Micenkova L."/>
            <person name="Svec P."/>
            <person name="Gupta V."/>
            <person name="Sood U."/>
            <person name="Korpole U.S."/>
            <person name="Lal R."/>
        </authorList>
    </citation>
    <scope>NUCLEOTIDE SEQUENCE [LARGE SCALE GENOMIC DNA]</scope>
    <source>
        <strain evidence="2 3">P5252</strain>
    </source>
</reference>
<keyword evidence="1" id="KW-0732">Signal</keyword>
<feature type="chain" id="PRO_5046325709" evidence="1">
    <location>
        <begin position="18"/>
        <end position="131"/>
    </location>
</feature>
<accession>A0ABX2Q050</accession>
<dbReference type="Pfam" id="PF13620">
    <property type="entry name" value="CarboxypepD_reg"/>
    <property type="match status" value="1"/>
</dbReference>
<organism evidence="2 3">
    <name type="scientific">Hymenobacter terrestris</name>
    <dbReference type="NCBI Taxonomy" id="2748310"/>
    <lineage>
        <taxon>Bacteria</taxon>
        <taxon>Pseudomonadati</taxon>
        <taxon>Bacteroidota</taxon>
        <taxon>Cytophagia</taxon>
        <taxon>Cytophagales</taxon>
        <taxon>Hymenobacteraceae</taxon>
        <taxon>Hymenobacter</taxon>
    </lineage>
</organism>
<dbReference type="InterPro" id="IPR008969">
    <property type="entry name" value="CarboxyPept-like_regulatory"/>
</dbReference>
<comment type="caution">
    <text evidence="2">The sequence shown here is derived from an EMBL/GenBank/DDBJ whole genome shotgun (WGS) entry which is preliminary data.</text>
</comment>
<proteinExistence type="predicted"/>
<dbReference type="EMBL" id="JABKAV010000010">
    <property type="protein sequence ID" value="NVO84320.1"/>
    <property type="molecule type" value="Genomic_DNA"/>
</dbReference>
<sequence>MLLSSLIWSLLSWSIFAWPGAPLPATPGGQGPATREVYGNVTDLKDTPVAGASVSVGTDSRTLVVTNSEGRFLLKGSALEFRLLITSAGYHDTSVVVPAASTAFNARLRPIANYKRQFKRQYKSAKRAYKN</sequence>
<dbReference type="Gene3D" id="2.60.40.1120">
    <property type="entry name" value="Carboxypeptidase-like, regulatory domain"/>
    <property type="match status" value="1"/>
</dbReference>
<dbReference type="RefSeq" id="WP_176898746.1">
    <property type="nucleotide sequence ID" value="NZ_JABKAV010000010.1"/>
</dbReference>
<protein>
    <submittedName>
        <fullName evidence="2">Carboxypeptidase-like regulatory domain-containing protein</fullName>
    </submittedName>
</protein>
<dbReference type="Proteomes" id="UP000626554">
    <property type="component" value="Unassembled WGS sequence"/>
</dbReference>
<evidence type="ECO:0000256" key="1">
    <source>
        <dbReference type="SAM" id="SignalP"/>
    </source>
</evidence>
<keyword evidence="3" id="KW-1185">Reference proteome</keyword>